<dbReference type="SUPFAM" id="SSF48452">
    <property type="entry name" value="TPR-like"/>
    <property type="match status" value="1"/>
</dbReference>
<reference evidence="1 2" key="1">
    <citation type="submission" date="2016-10" db="EMBL/GenBank/DDBJ databases">
        <authorList>
            <person name="de Groot N.N."/>
        </authorList>
    </citation>
    <scope>NUCLEOTIDE SEQUENCE [LARGE SCALE GENOMIC DNA]</scope>
    <source>
        <strain evidence="1 2">DSM 26515</strain>
    </source>
</reference>
<evidence type="ECO:0000313" key="1">
    <source>
        <dbReference type="EMBL" id="SEI62257.1"/>
    </source>
</evidence>
<gene>
    <name evidence="1" type="ORF">SAMN04487997_1228</name>
</gene>
<protein>
    <submittedName>
        <fullName evidence="1">Uncharacterized conserved protein, DUF924 family</fullName>
    </submittedName>
</protein>
<accession>A0A1H6SBY8</accession>
<dbReference type="EMBL" id="FNYC01000002">
    <property type="protein sequence ID" value="SEI62257.1"/>
    <property type="molecule type" value="Genomic_DNA"/>
</dbReference>
<keyword evidence="2" id="KW-1185">Reference proteome</keyword>
<dbReference type="PANTHER" id="PTHR23004">
    <property type="entry name" value="DOUBLECORTIN DOMAIN CONTAINING 2"/>
    <property type="match status" value="1"/>
</dbReference>
<proteinExistence type="predicted"/>
<dbReference type="Proteomes" id="UP000199420">
    <property type="component" value="Unassembled WGS sequence"/>
</dbReference>
<dbReference type="OrthoDB" id="7593450at2"/>
<dbReference type="InterPro" id="IPR010323">
    <property type="entry name" value="DUF924"/>
</dbReference>
<dbReference type="Gene3D" id="1.20.58.320">
    <property type="entry name" value="TPR-like"/>
    <property type="match status" value="1"/>
</dbReference>
<sequence>MTASAQQVLQFWFADENAVRWFRRDPEFDQIIRERFGATLDAAELGALDNWTVTPHGWLALLIVLDQFSRNVYRGDARAFAQDNRAQSLALEGLERRDDEALAPLERVFAYLPLEHAEDLALQWRSVTLFRALGLQATPNARGQYEGFLDYARRHCEVIARYGRFPHRNAALGRPSTPDEQAYLAEGGGF</sequence>
<dbReference type="Pfam" id="PF06041">
    <property type="entry name" value="DUF924"/>
    <property type="match status" value="1"/>
</dbReference>
<dbReference type="InterPro" id="IPR011990">
    <property type="entry name" value="TPR-like_helical_dom_sf"/>
</dbReference>
<evidence type="ECO:0000313" key="2">
    <source>
        <dbReference type="Proteomes" id="UP000199420"/>
    </source>
</evidence>
<dbReference type="STRING" id="529704.SAMN02927913_1143"/>
<organism evidence="1 2">
    <name type="scientific">Frateuria terrea</name>
    <dbReference type="NCBI Taxonomy" id="529704"/>
    <lineage>
        <taxon>Bacteria</taxon>
        <taxon>Pseudomonadati</taxon>
        <taxon>Pseudomonadota</taxon>
        <taxon>Gammaproteobacteria</taxon>
        <taxon>Lysobacterales</taxon>
        <taxon>Rhodanobacteraceae</taxon>
        <taxon>Frateuria</taxon>
    </lineage>
</organism>
<dbReference type="RefSeq" id="WP_091334728.1">
    <property type="nucleotide sequence ID" value="NZ_FNYC01000002.1"/>
</dbReference>
<dbReference type="PANTHER" id="PTHR23004:SF7">
    <property type="entry name" value="DUF924-DOMAIN-CONTAINING PROTEIN"/>
    <property type="match status" value="1"/>
</dbReference>
<dbReference type="Gene3D" id="1.25.40.10">
    <property type="entry name" value="Tetratricopeptide repeat domain"/>
    <property type="match status" value="1"/>
</dbReference>
<name>A0A1H6SBY8_9GAMM</name>
<dbReference type="AlphaFoldDB" id="A0A1H6SBY8"/>